<dbReference type="Pfam" id="PF01872">
    <property type="entry name" value="RibD_C"/>
    <property type="match status" value="1"/>
</dbReference>
<dbReference type="AlphaFoldDB" id="A0A2S2BWM6"/>
<reference evidence="5 6" key="1">
    <citation type="submission" date="2017-05" db="EMBL/GenBank/DDBJ databases">
        <title>Isolation of Rhodococcus sp. S2-17 biodegrading of BP-3.</title>
        <authorList>
            <person name="Lee Y."/>
            <person name="Kim K.H."/>
            <person name="Chun B.H."/>
            <person name="Jung H.S."/>
            <person name="Jeon C.O."/>
        </authorList>
    </citation>
    <scope>NUCLEOTIDE SEQUENCE [LARGE SCALE GENOMIC DNA]</scope>
    <source>
        <strain evidence="5 6">S2-17</strain>
    </source>
</reference>
<keyword evidence="3" id="KW-0560">Oxidoreductase</keyword>
<dbReference type="SUPFAM" id="SSF53597">
    <property type="entry name" value="Dihydrofolate reductase-like"/>
    <property type="match status" value="1"/>
</dbReference>
<feature type="domain" description="Bacterial bifunctional deaminase-reductase C-terminal" evidence="4">
    <location>
        <begin position="42"/>
        <end position="253"/>
    </location>
</feature>
<sequence length="262" mass="27083">MQRVHIATYLTSDSGQSGTDTGEVTGDALRELYAYPVEMPRPWVRANFVCSIDGAVSVGGVSGTLGTPADKKVFDTLREAADVVLVGAGTVRAENYGGVRIDADGRQRRIASGLSAVPPIAVVSARAHLDADARLFTDTEVAPIVITCAAADPVRVAALVEAGAHVIRTGGSEITGPEVIAAVEGLGLRRILCEGGPSLFGQLVADDLVDELCLTTAPVLVGGTAGRIATSPHVATVSMTPAHVLADTDGTVLTRWVRLPRP</sequence>
<evidence type="ECO:0000313" key="5">
    <source>
        <dbReference type="EMBL" id="AWK72993.1"/>
    </source>
</evidence>
<dbReference type="InterPro" id="IPR024072">
    <property type="entry name" value="DHFR-like_dom_sf"/>
</dbReference>
<comment type="pathway">
    <text evidence="1">Cofactor biosynthesis; riboflavin biosynthesis.</text>
</comment>
<dbReference type="Proteomes" id="UP000245711">
    <property type="component" value="Chromosome"/>
</dbReference>
<evidence type="ECO:0000256" key="2">
    <source>
        <dbReference type="ARBA" id="ARBA00022857"/>
    </source>
</evidence>
<evidence type="ECO:0000313" key="6">
    <source>
        <dbReference type="Proteomes" id="UP000245711"/>
    </source>
</evidence>
<dbReference type="RefSeq" id="WP_109330600.1">
    <property type="nucleotide sequence ID" value="NZ_CP021354.1"/>
</dbReference>
<gene>
    <name evidence="5" type="ORF">CBI38_16990</name>
</gene>
<dbReference type="GO" id="GO:0008703">
    <property type="term" value="F:5-amino-6-(5-phosphoribosylamino)uracil reductase activity"/>
    <property type="evidence" value="ECO:0007669"/>
    <property type="project" value="InterPro"/>
</dbReference>
<dbReference type="NCBIfam" id="NF010663">
    <property type="entry name" value="PRK14059.1-1"/>
    <property type="match status" value="1"/>
</dbReference>
<dbReference type="PANTHER" id="PTHR38011">
    <property type="entry name" value="DIHYDROFOLATE REDUCTASE FAMILY PROTEIN (AFU_ORTHOLOGUE AFUA_8G06820)"/>
    <property type="match status" value="1"/>
</dbReference>
<dbReference type="InterPro" id="IPR050765">
    <property type="entry name" value="Riboflavin_Biosynth_HTPR"/>
</dbReference>
<dbReference type="GO" id="GO:0009231">
    <property type="term" value="P:riboflavin biosynthetic process"/>
    <property type="evidence" value="ECO:0007669"/>
    <property type="project" value="InterPro"/>
</dbReference>
<dbReference type="OrthoDB" id="5243299at2"/>
<name>A0A2S2BWM6_9NOCA</name>
<proteinExistence type="predicted"/>
<dbReference type="KEGG" id="roz:CBI38_16990"/>
<organism evidence="5 6">
    <name type="scientific">Rhodococcus oxybenzonivorans</name>
    <dbReference type="NCBI Taxonomy" id="1990687"/>
    <lineage>
        <taxon>Bacteria</taxon>
        <taxon>Bacillati</taxon>
        <taxon>Actinomycetota</taxon>
        <taxon>Actinomycetes</taxon>
        <taxon>Mycobacteriales</taxon>
        <taxon>Nocardiaceae</taxon>
        <taxon>Rhodococcus</taxon>
    </lineage>
</organism>
<protein>
    <recommendedName>
        <fullName evidence="4">Bacterial bifunctional deaminase-reductase C-terminal domain-containing protein</fullName>
    </recommendedName>
</protein>
<keyword evidence="2" id="KW-0521">NADP</keyword>
<dbReference type="InterPro" id="IPR002734">
    <property type="entry name" value="RibDG_C"/>
</dbReference>
<dbReference type="EMBL" id="CP021354">
    <property type="protein sequence ID" value="AWK72993.1"/>
    <property type="molecule type" value="Genomic_DNA"/>
</dbReference>
<dbReference type="Gene3D" id="3.40.430.10">
    <property type="entry name" value="Dihydrofolate Reductase, subunit A"/>
    <property type="match status" value="1"/>
</dbReference>
<evidence type="ECO:0000256" key="1">
    <source>
        <dbReference type="ARBA" id="ARBA00005104"/>
    </source>
</evidence>
<accession>A0A2S2BWM6</accession>
<evidence type="ECO:0000256" key="3">
    <source>
        <dbReference type="ARBA" id="ARBA00023002"/>
    </source>
</evidence>
<dbReference type="NCBIfam" id="NF010664">
    <property type="entry name" value="PRK14059.1-2"/>
    <property type="match status" value="1"/>
</dbReference>
<dbReference type="PANTHER" id="PTHR38011:SF7">
    <property type="entry name" value="2,5-DIAMINO-6-RIBOSYLAMINO-4(3H)-PYRIMIDINONE 5'-PHOSPHATE REDUCTASE"/>
    <property type="match status" value="1"/>
</dbReference>
<keyword evidence="6" id="KW-1185">Reference proteome</keyword>
<evidence type="ECO:0000259" key="4">
    <source>
        <dbReference type="Pfam" id="PF01872"/>
    </source>
</evidence>